<dbReference type="InterPro" id="IPR035963">
    <property type="entry name" value="FERM_2"/>
</dbReference>
<dbReference type="InterPro" id="IPR019748">
    <property type="entry name" value="FERM_central"/>
</dbReference>
<organism evidence="2 3">
    <name type="scientific">Blattamonas nauphoetae</name>
    <dbReference type="NCBI Taxonomy" id="2049346"/>
    <lineage>
        <taxon>Eukaryota</taxon>
        <taxon>Metamonada</taxon>
        <taxon>Preaxostyla</taxon>
        <taxon>Oxymonadida</taxon>
        <taxon>Blattamonas</taxon>
    </lineage>
</organism>
<gene>
    <name evidence="2" type="ORF">BLNAU_10441</name>
</gene>
<dbReference type="Gene3D" id="3.10.20.90">
    <property type="entry name" value="Phosphatidylinositol 3-kinase Catalytic Subunit, Chain A, domain 1"/>
    <property type="match status" value="1"/>
</dbReference>
<evidence type="ECO:0000313" key="3">
    <source>
        <dbReference type="Proteomes" id="UP001281761"/>
    </source>
</evidence>
<dbReference type="InterPro" id="IPR019749">
    <property type="entry name" value="Band_41_domain"/>
</dbReference>
<dbReference type="Gene3D" id="1.20.80.10">
    <property type="match status" value="1"/>
</dbReference>
<dbReference type="InterPro" id="IPR011993">
    <property type="entry name" value="PH-like_dom_sf"/>
</dbReference>
<evidence type="ECO:0000259" key="1">
    <source>
        <dbReference type="PROSITE" id="PS50057"/>
    </source>
</evidence>
<accession>A0ABQ9XS10</accession>
<dbReference type="InterPro" id="IPR029071">
    <property type="entry name" value="Ubiquitin-like_domsf"/>
</dbReference>
<protein>
    <recommendedName>
        <fullName evidence="1">FERM domain-containing protein</fullName>
    </recommendedName>
</protein>
<dbReference type="SUPFAM" id="SSF54236">
    <property type="entry name" value="Ubiquitin-like"/>
    <property type="match status" value="1"/>
</dbReference>
<dbReference type="CDD" id="cd14473">
    <property type="entry name" value="FERM_B-lobe"/>
    <property type="match status" value="1"/>
</dbReference>
<dbReference type="InterPro" id="IPR000299">
    <property type="entry name" value="FERM_domain"/>
</dbReference>
<dbReference type="SMART" id="SM00295">
    <property type="entry name" value="B41"/>
    <property type="match status" value="1"/>
</dbReference>
<name>A0ABQ9XS10_9EUKA</name>
<reference evidence="2 3" key="1">
    <citation type="journal article" date="2022" name="bioRxiv">
        <title>Genomics of Preaxostyla Flagellates Illuminates Evolutionary Transitions and the Path Towards Mitochondrial Loss.</title>
        <authorList>
            <person name="Novak L.V.F."/>
            <person name="Treitli S.C."/>
            <person name="Pyrih J."/>
            <person name="Halakuc P."/>
            <person name="Pipaliya S.V."/>
            <person name="Vacek V."/>
            <person name="Brzon O."/>
            <person name="Soukal P."/>
            <person name="Eme L."/>
            <person name="Dacks J.B."/>
            <person name="Karnkowska A."/>
            <person name="Elias M."/>
            <person name="Hampl V."/>
        </authorList>
    </citation>
    <scope>NUCLEOTIDE SEQUENCE [LARGE SCALE GENOMIC DNA]</scope>
    <source>
        <strain evidence="2">NAU3</strain>
        <tissue evidence="2">Gut</tissue>
    </source>
</reference>
<dbReference type="PROSITE" id="PS50057">
    <property type="entry name" value="FERM_3"/>
    <property type="match status" value="1"/>
</dbReference>
<dbReference type="Pfam" id="PF00373">
    <property type="entry name" value="FERM_M"/>
    <property type="match status" value="1"/>
</dbReference>
<proteinExistence type="predicted"/>
<evidence type="ECO:0000313" key="2">
    <source>
        <dbReference type="EMBL" id="KAK2954590.1"/>
    </source>
</evidence>
<dbReference type="Pfam" id="PF21989">
    <property type="entry name" value="RA_2"/>
    <property type="match status" value="1"/>
</dbReference>
<dbReference type="InterPro" id="IPR014352">
    <property type="entry name" value="FERM/acyl-CoA-bd_prot_sf"/>
</dbReference>
<feature type="domain" description="FERM" evidence="1">
    <location>
        <begin position="2"/>
        <end position="313"/>
    </location>
</feature>
<sequence>MTIIEIHFCDKSVKKLVASEETTVKDLLQKIEQKMALTVDLDSFALYEETTVNGLVIDKYLKPDDLCPKLAAGSKFMFKKRFFFEDNSANADVTHMEFLQLRDDVISGHYVLCEREFLELAAIDMRVTYGNPDTNKHKPGFLVDADLLAKYIPVPFLKQRKPKEWEKLVLDEYQRIAFDPIDTDFEGKLRYIEKLKEFCEDYFGAVFFEATELILVDKVVRDHIPVLLAINKVGIHTFKKPAPKSKDLPQNMLIRTNTFQEILGWAVHPPTKTFIYTVPSDSEEGLKFTFESEVAAEMPDLCQSYVQLIIQSSNPQDGEGETTDE</sequence>
<comment type="caution">
    <text evidence="2">The sequence shown here is derived from an EMBL/GenBank/DDBJ whole genome shotgun (WGS) entry which is preliminary data.</text>
</comment>
<dbReference type="EMBL" id="JARBJD010000076">
    <property type="protein sequence ID" value="KAK2954590.1"/>
    <property type="molecule type" value="Genomic_DNA"/>
</dbReference>
<keyword evidence="3" id="KW-1185">Reference proteome</keyword>
<dbReference type="Gene3D" id="2.30.29.30">
    <property type="entry name" value="Pleckstrin-homology domain (PH domain)/Phosphotyrosine-binding domain (PTB)"/>
    <property type="match status" value="1"/>
</dbReference>
<dbReference type="Proteomes" id="UP001281761">
    <property type="component" value="Unassembled WGS sequence"/>
</dbReference>
<dbReference type="SUPFAM" id="SSF47031">
    <property type="entry name" value="Second domain of FERM"/>
    <property type="match status" value="1"/>
</dbReference>